<dbReference type="AlphaFoldDB" id="A0A507EGL5"/>
<accession>A0A507EGL5</accession>
<dbReference type="PANTHER" id="PTHR14209">
    <property type="entry name" value="ISOAMYL ACETATE-HYDROLYZING ESTERASE 1"/>
    <property type="match status" value="1"/>
</dbReference>
<dbReference type="STRING" id="109895.A0A507EGL5"/>
<proteinExistence type="predicted"/>
<dbReference type="InterPro" id="IPR045136">
    <property type="entry name" value="Iah1-like"/>
</dbReference>
<dbReference type="PANTHER" id="PTHR14209:SF19">
    <property type="entry name" value="ISOAMYL ACETATE-HYDROLYZING ESTERASE 1 HOMOLOG"/>
    <property type="match status" value="1"/>
</dbReference>
<evidence type="ECO:0000313" key="2">
    <source>
        <dbReference type="EMBL" id="TPX62535.1"/>
    </source>
</evidence>
<name>A0A507EGL5_9FUNG</name>
<dbReference type="SUPFAM" id="SSF52266">
    <property type="entry name" value="SGNH hydrolase"/>
    <property type="match status" value="1"/>
</dbReference>
<dbReference type="EMBL" id="QEAQ01000002">
    <property type="protein sequence ID" value="TPX62535.1"/>
    <property type="molecule type" value="Genomic_DNA"/>
</dbReference>
<keyword evidence="3" id="KW-1185">Reference proteome</keyword>
<gene>
    <name evidence="2" type="ORF">PhCBS80983_g00271</name>
</gene>
<dbReference type="InterPro" id="IPR036514">
    <property type="entry name" value="SGNH_hydro_sf"/>
</dbReference>
<protein>
    <recommendedName>
        <fullName evidence="1">SGNH hydrolase-type esterase domain-containing protein</fullName>
    </recommendedName>
</protein>
<dbReference type="Proteomes" id="UP000318582">
    <property type="component" value="Unassembled WGS sequence"/>
</dbReference>
<reference evidence="2 3" key="1">
    <citation type="journal article" date="2019" name="Sci. Rep.">
        <title>Comparative genomics of chytrid fungi reveal insights into the obligate biotrophic and pathogenic lifestyle of Synchytrium endobioticum.</title>
        <authorList>
            <person name="van de Vossenberg B.T.L.H."/>
            <person name="Warris S."/>
            <person name="Nguyen H.D.T."/>
            <person name="van Gent-Pelzer M.P.E."/>
            <person name="Joly D.L."/>
            <person name="van de Geest H.C."/>
            <person name="Bonants P.J.M."/>
            <person name="Smith D.S."/>
            <person name="Levesque C.A."/>
            <person name="van der Lee T.A.J."/>
        </authorList>
    </citation>
    <scope>NUCLEOTIDE SEQUENCE [LARGE SCALE GENOMIC DNA]</scope>
    <source>
        <strain evidence="2 3">CBS 809.83</strain>
    </source>
</reference>
<comment type="caution">
    <text evidence="2">The sequence shown here is derived from an EMBL/GenBank/DDBJ whole genome shotgun (WGS) entry which is preliminary data.</text>
</comment>
<dbReference type="Pfam" id="PF13472">
    <property type="entry name" value="Lipase_GDSL_2"/>
    <property type="match status" value="1"/>
</dbReference>
<feature type="domain" description="SGNH hydrolase-type esterase" evidence="1">
    <location>
        <begin position="136"/>
        <end position="303"/>
    </location>
</feature>
<evidence type="ECO:0000259" key="1">
    <source>
        <dbReference type="Pfam" id="PF13472"/>
    </source>
</evidence>
<dbReference type="InterPro" id="IPR013830">
    <property type="entry name" value="SGNH_hydro"/>
</dbReference>
<organism evidence="2 3">
    <name type="scientific">Powellomyces hirtus</name>
    <dbReference type="NCBI Taxonomy" id="109895"/>
    <lineage>
        <taxon>Eukaryota</taxon>
        <taxon>Fungi</taxon>
        <taxon>Fungi incertae sedis</taxon>
        <taxon>Chytridiomycota</taxon>
        <taxon>Chytridiomycota incertae sedis</taxon>
        <taxon>Chytridiomycetes</taxon>
        <taxon>Spizellomycetales</taxon>
        <taxon>Powellomycetaceae</taxon>
        <taxon>Powellomyces</taxon>
    </lineage>
</organism>
<evidence type="ECO:0000313" key="3">
    <source>
        <dbReference type="Proteomes" id="UP000318582"/>
    </source>
</evidence>
<sequence length="323" mass="35174">MTSDTTCATVCSASTSLTTYIPGASVGVNSTILFNRTSGAGEACCCEARTFPAAFLQPQRSNLLFSSLSITLGDRIWKSAEGERIIPNVRAVDYANKTLSLNCLYTGWIASSIQCVRPGNTFPPIPSIKAGSIALVGDSITRYAEARSLAGWAVNLRAAYKGKYDVINEGNPGWTTTDYLAELGPVLKRYVSPTLITLLLGTNDDVQNWPLETYRANLYRMVATVKSLHPTARFLLMTPPPPLASFDPAKMNTFRQAMLDVAVGTNTNVLDTWKVFLGPTAAYNGTTMSFYLGDFVHLNRNGNVKLLQGLTEYIETTWPEISP</sequence>
<dbReference type="Gene3D" id="3.40.50.1110">
    <property type="entry name" value="SGNH hydrolase"/>
    <property type="match status" value="1"/>
</dbReference>